<dbReference type="Proteomes" id="UP000826656">
    <property type="component" value="Unassembled WGS sequence"/>
</dbReference>
<organism evidence="2 3">
    <name type="scientific">Solanum tuberosum</name>
    <name type="common">Potato</name>
    <dbReference type="NCBI Taxonomy" id="4113"/>
    <lineage>
        <taxon>Eukaryota</taxon>
        <taxon>Viridiplantae</taxon>
        <taxon>Streptophyta</taxon>
        <taxon>Embryophyta</taxon>
        <taxon>Tracheophyta</taxon>
        <taxon>Spermatophyta</taxon>
        <taxon>Magnoliopsida</taxon>
        <taxon>eudicotyledons</taxon>
        <taxon>Gunneridae</taxon>
        <taxon>Pentapetalae</taxon>
        <taxon>asterids</taxon>
        <taxon>lamiids</taxon>
        <taxon>Solanales</taxon>
        <taxon>Solanaceae</taxon>
        <taxon>Solanoideae</taxon>
        <taxon>Solaneae</taxon>
        <taxon>Solanum</taxon>
    </lineage>
</organism>
<feature type="compositionally biased region" description="Acidic residues" evidence="1">
    <location>
        <begin position="18"/>
        <end position="31"/>
    </location>
</feature>
<reference evidence="2 3" key="1">
    <citation type="journal article" date="2021" name="bioRxiv">
        <title>Chromosome-scale and haplotype-resolved genome assembly of a tetraploid potato cultivar.</title>
        <authorList>
            <person name="Sun H."/>
            <person name="Jiao W.-B."/>
            <person name="Krause K."/>
            <person name="Campoy J.A."/>
            <person name="Goel M."/>
            <person name="Folz-Donahue K."/>
            <person name="Kukat C."/>
            <person name="Huettel B."/>
            <person name="Schneeberger K."/>
        </authorList>
    </citation>
    <scope>NUCLEOTIDE SEQUENCE [LARGE SCALE GENOMIC DNA]</scope>
    <source>
        <strain evidence="2">SolTubOtavaFocal</strain>
        <tissue evidence="2">Leaves</tissue>
    </source>
</reference>
<dbReference type="InterPro" id="IPR032675">
    <property type="entry name" value="LRR_dom_sf"/>
</dbReference>
<keyword evidence="3" id="KW-1185">Reference proteome</keyword>
<dbReference type="EMBL" id="JAIVGD010000003">
    <property type="protein sequence ID" value="KAH0776326.1"/>
    <property type="molecule type" value="Genomic_DNA"/>
</dbReference>
<dbReference type="Gene3D" id="3.80.10.10">
    <property type="entry name" value="Ribonuclease Inhibitor"/>
    <property type="match status" value="1"/>
</dbReference>
<gene>
    <name evidence="2" type="ORF">KY290_007737</name>
</gene>
<sequence length="122" mass="13328">MKMKVKYFDSLDPRCDTSEDEGDHAESDEVVDPPARNASTKEITYVRLAGIAVGIANRGGLAKLSIRGNNLFCGMTDVGLKSIGRGFPTLRELSSWNVSFVCDEGLSEIANDCHLSEKLDLF</sequence>
<feature type="region of interest" description="Disordered" evidence="1">
    <location>
        <begin position="12"/>
        <end position="36"/>
    </location>
</feature>
<protein>
    <submittedName>
        <fullName evidence="2">Uncharacterized protein</fullName>
    </submittedName>
</protein>
<evidence type="ECO:0000256" key="1">
    <source>
        <dbReference type="SAM" id="MobiDB-lite"/>
    </source>
</evidence>
<accession>A0ABQ7W7Q6</accession>
<evidence type="ECO:0000313" key="2">
    <source>
        <dbReference type="EMBL" id="KAH0776326.1"/>
    </source>
</evidence>
<name>A0ABQ7W7Q6_SOLTU</name>
<proteinExistence type="predicted"/>
<comment type="caution">
    <text evidence="2">The sequence shown here is derived from an EMBL/GenBank/DDBJ whole genome shotgun (WGS) entry which is preliminary data.</text>
</comment>
<evidence type="ECO:0000313" key="3">
    <source>
        <dbReference type="Proteomes" id="UP000826656"/>
    </source>
</evidence>